<dbReference type="OrthoDB" id="6115758at2759"/>
<dbReference type="Proteomes" id="UP000694844">
    <property type="component" value="Chromosome 3"/>
</dbReference>
<sequence length="1176" mass="134741">MDEDEDSLQDLVAQAQSRPRYVRILSWEFKNERKESRRKKKLQSLEKREEGQEEEQEESSSFEEEESDSQSSYYSAEEDVTEILEEEVEQVNLQEEPKTVSSSYITPSHYRAPSKKQKRKRRSRTMYCTGNQILPFMTTGLDIEEDIQEFVTEIKGKQFCVLREVPSLTMLCMKLLRGVRYPTNSVPYLIKSQMFDANADLKFKRFQYGWLLNLLVFVDKEEDLHSFRYLEEMKSSYRLPMCSVWYPFPYIKECNGSQIYEVYQKSKISACLMYTSGLDVEYDGWGILDSLETYLRVPLILSVLGNIVECMLPSQISMRKNEKHKSQSEEEHLRRATAVAVQRARTVLSKRLPSLVNKFFNVSLPYAFWARGDISQATELFCQLSQLEKRYRYKAAYLNEAGRMHAMSQEMVSAAKFFRLATDAALSKHKHSRHAPEIEGQALMLLASLNDQGLLASKGTSSWSGWRAVLMSDRFDSQGAAVHAVERWLCFHAGSWQGDCLAESINKLVSMKAQHPRLLYHLSLVHALRGDTQMSHKCYCDFRENVFGSNLPGEEMVQRRSENPWLPLVKAVKQQGQITYIPVLWRAQLRPLCLQTNPRQTQEADVISEQLNLRLTQQGLLTADMQLFLPPSGGVYLDPYTGKLVYNDNQTEPWRAVKKDSRGLVLPTPLQVYSDEEGVRVELLMASQETLMVHKHPGSYLTDVSPIQEVCYLVWCGLDGKKVKVNLVPKFTDLNYEYTKEALKNMSFECEWMMQEALDVLETMYKRGYVMQAKVIKDFVLSNHRSMKGKKKTKPNKKRKKKIKERKQSFKLYSKPFVYGKTVALIFQAYPEFIPSRILVIVNCSSAGSFQKMQIYNIQDWSLSHRLTPTTNPVSVIRQSQLRQGYRTENADIVHFHFLKPTERLEVFGQEGSIIDTIPINSFREGEVVSLQHSLYEGQVYPLIVKDQLVAITQHKRLWCRSKGADFTHPDIEGVTSVAVFGDILIVLTEDTTLFLAAHQLRVLSIRARDACQGNLHLKIAESGCAIDQSFNTVQVLATQNISRNNAHFQICIAALDRTIVCLEVPVDMSKCSEVTLSLTFPMAGFPVEAYIISKSVGFLLTFTQHTTRFEGYIEHLCHYDFDGQLLGILPCLGPGPRSFYHAYLPGDPQGGGKGLYLYMRDGHNGIIGIQLEDHP</sequence>
<keyword evidence="2" id="KW-1185">Reference proteome</keyword>
<dbReference type="AlphaFoldDB" id="A0A8B8D1Z9"/>
<feature type="compositionally biased region" description="Basic residues" evidence="1">
    <location>
        <begin position="112"/>
        <end position="122"/>
    </location>
</feature>
<evidence type="ECO:0000313" key="2">
    <source>
        <dbReference type="Proteomes" id="UP000694844"/>
    </source>
</evidence>
<dbReference type="RefSeq" id="XP_022322172.1">
    <property type="nucleotide sequence ID" value="XM_022466464.1"/>
</dbReference>
<proteinExistence type="predicted"/>
<dbReference type="GeneID" id="111123837"/>
<accession>A0A8B8D1Z9</accession>
<feature type="region of interest" description="Disordered" evidence="1">
    <location>
        <begin position="32"/>
        <end position="122"/>
    </location>
</feature>
<reference evidence="3" key="1">
    <citation type="submission" date="2025-08" db="UniProtKB">
        <authorList>
            <consortium name="RefSeq"/>
        </authorList>
    </citation>
    <scope>IDENTIFICATION</scope>
    <source>
        <tissue evidence="3">Whole sample</tissue>
    </source>
</reference>
<gene>
    <name evidence="3" type="primary">LOC111123837</name>
</gene>
<name>A0A8B8D1Z9_CRAVI</name>
<evidence type="ECO:0000313" key="3">
    <source>
        <dbReference type="RefSeq" id="XP_022322172.1"/>
    </source>
</evidence>
<feature type="compositionally biased region" description="Acidic residues" evidence="1">
    <location>
        <begin position="51"/>
        <end position="68"/>
    </location>
</feature>
<organism evidence="2 3">
    <name type="scientific">Crassostrea virginica</name>
    <name type="common">Eastern oyster</name>
    <dbReference type="NCBI Taxonomy" id="6565"/>
    <lineage>
        <taxon>Eukaryota</taxon>
        <taxon>Metazoa</taxon>
        <taxon>Spiralia</taxon>
        <taxon>Lophotrochozoa</taxon>
        <taxon>Mollusca</taxon>
        <taxon>Bivalvia</taxon>
        <taxon>Autobranchia</taxon>
        <taxon>Pteriomorphia</taxon>
        <taxon>Ostreida</taxon>
        <taxon>Ostreoidea</taxon>
        <taxon>Ostreidae</taxon>
        <taxon>Crassostrea</taxon>
    </lineage>
</organism>
<evidence type="ECO:0000256" key="1">
    <source>
        <dbReference type="SAM" id="MobiDB-lite"/>
    </source>
</evidence>
<feature type="compositionally biased region" description="Acidic residues" evidence="1">
    <location>
        <begin position="76"/>
        <end position="89"/>
    </location>
</feature>
<dbReference type="KEGG" id="cvn:111123837"/>
<protein>
    <submittedName>
        <fullName evidence="3">Uncharacterized protein LOC111123837</fullName>
    </submittedName>
</protein>